<dbReference type="InterPro" id="IPR036514">
    <property type="entry name" value="SGNH_hydro_sf"/>
</dbReference>
<dbReference type="EMBL" id="JAWHTF010000002">
    <property type="protein sequence ID" value="MDU8885557.1"/>
    <property type="molecule type" value="Genomic_DNA"/>
</dbReference>
<dbReference type="GO" id="GO:0016787">
    <property type="term" value="F:hydrolase activity"/>
    <property type="evidence" value="ECO:0007669"/>
    <property type="project" value="UniProtKB-KW"/>
</dbReference>
<gene>
    <name evidence="2" type="ORF">RXV94_05235</name>
</gene>
<dbReference type="SUPFAM" id="SSF52266">
    <property type="entry name" value="SGNH hydrolase"/>
    <property type="match status" value="1"/>
</dbReference>
<protein>
    <submittedName>
        <fullName evidence="2">SGNH/GDSL hydrolase family protein</fullName>
    </submittedName>
</protein>
<keyword evidence="3" id="KW-1185">Reference proteome</keyword>
<proteinExistence type="predicted"/>
<keyword evidence="1" id="KW-0732">Signal</keyword>
<evidence type="ECO:0000313" key="2">
    <source>
        <dbReference type="EMBL" id="MDU8885557.1"/>
    </source>
</evidence>
<feature type="signal peptide" evidence="1">
    <location>
        <begin position="1"/>
        <end position="19"/>
    </location>
</feature>
<feature type="chain" id="PRO_5045764409" evidence="1">
    <location>
        <begin position="20"/>
        <end position="224"/>
    </location>
</feature>
<sequence>MMKLLKIALILFTCFSSYNCSNNTSKAEAPSETYIDVNLNIDNLDDTDYNILFIGNSLTYTNNLPKLIKQKASEKGINLGIKTIAKPNYAILDHWAEGDVQQYIKSKKFDYVIIQQGPSSQQEGREMLIEGGKKYAELCAANNTKLCYFMVWPSLTYYYTFDDVIKNHEDAASINNAILCPVGIIWKDHFDATNEFDYYSSDGFHPSLLGSQIAANVIVATLFN</sequence>
<accession>A0ABU3U577</accession>
<dbReference type="Gene3D" id="3.40.50.1110">
    <property type="entry name" value="SGNH hydrolase"/>
    <property type="match status" value="1"/>
</dbReference>
<comment type="caution">
    <text evidence="2">The sequence shown here is derived from an EMBL/GenBank/DDBJ whole genome shotgun (WGS) entry which is preliminary data.</text>
</comment>
<dbReference type="Proteomes" id="UP001268651">
    <property type="component" value="Unassembled WGS sequence"/>
</dbReference>
<reference evidence="2 3" key="1">
    <citation type="submission" date="2023-10" db="EMBL/GenBank/DDBJ databases">
        <title>Marimonas sp. nov. isolated from tidal mud flat.</title>
        <authorList>
            <person name="Jaincy N.J."/>
            <person name="Srinivasan S."/>
            <person name="Lee S.-S."/>
        </authorList>
    </citation>
    <scope>NUCLEOTIDE SEQUENCE [LARGE SCALE GENOMIC DNA]</scope>
    <source>
        <strain evidence="2 3">MJ-SS3</strain>
    </source>
</reference>
<evidence type="ECO:0000256" key="1">
    <source>
        <dbReference type="SAM" id="SignalP"/>
    </source>
</evidence>
<keyword evidence="2" id="KW-0378">Hydrolase</keyword>
<organism evidence="2 3">
    <name type="scientific">Gilvirhabdus luticola</name>
    <dbReference type="NCBI Taxonomy" id="3079858"/>
    <lineage>
        <taxon>Bacteria</taxon>
        <taxon>Pseudomonadati</taxon>
        <taxon>Bacteroidota</taxon>
        <taxon>Flavobacteriia</taxon>
        <taxon>Flavobacteriales</taxon>
        <taxon>Flavobacteriaceae</taxon>
        <taxon>Gilvirhabdus</taxon>
    </lineage>
</organism>
<dbReference type="CDD" id="cd00229">
    <property type="entry name" value="SGNH_hydrolase"/>
    <property type="match status" value="1"/>
</dbReference>
<name>A0ABU3U577_9FLAO</name>
<evidence type="ECO:0000313" key="3">
    <source>
        <dbReference type="Proteomes" id="UP001268651"/>
    </source>
</evidence>
<dbReference type="RefSeq" id="WP_316661438.1">
    <property type="nucleotide sequence ID" value="NZ_JAWHTF010000002.1"/>
</dbReference>